<evidence type="ECO:0000256" key="7">
    <source>
        <dbReference type="ARBA" id="ARBA00059688"/>
    </source>
</evidence>
<dbReference type="PANTHER" id="PTHR30460:SF0">
    <property type="entry name" value="MODERATE CONDUCTANCE MECHANOSENSITIVE CHANNEL YBIO"/>
    <property type="match status" value="1"/>
</dbReference>
<dbReference type="Pfam" id="PF00924">
    <property type="entry name" value="MS_channel_2nd"/>
    <property type="match status" value="1"/>
</dbReference>
<feature type="domain" description="Mechanosensitive ion channel MscS" evidence="10">
    <location>
        <begin position="153"/>
        <end position="216"/>
    </location>
</feature>
<dbReference type="Gene3D" id="3.30.70.100">
    <property type="match status" value="1"/>
</dbReference>
<keyword evidence="6 9" id="KW-0472">Membrane</keyword>
<keyword evidence="5 9" id="KW-1133">Transmembrane helix</keyword>
<dbReference type="SUPFAM" id="SSF50182">
    <property type="entry name" value="Sm-like ribonucleoproteins"/>
    <property type="match status" value="1"/>
</dbReference>
<evidence type="ECO:0000313" key="12">
    <source>
        <dbReference type="EMBL" id="SUA72597.1"/>
    </source>
</evidence>
<comment type="function">
    <text evidence="7">May play a role in resistance to osmotic downshock.</text>
</comment>
<dbReference type="InterPro" id="IPR049142">
    <property type="entry name" value="MS_channel_1st"/>
</dbReference>
<proteinExistence type="inferred from homology"/>
<evidence type="ECO:0000256" key="2">
    <source>
        <dbReference type="ARBA" id="ARBA00008017"/>
    </source>
</evidence>
<evidence type="ECO:0000256" key="4">
    <source>
        <dbReference type="ARBA" id="ARBA00022692"/>
    </source>
</evidence>
<dbReference type="Gene3D" id="2.30.30.60">
    <property type="match status" value="1"/>
</dbReference>
<dbReference type="InterPro" id="IPR011014">
    <property type="entry name" value="MscS_channel_TM-2"/>
</dbReference>
<dbReference type="InterPro" id="IPR010920">
    <property type="entry name" value="LSM_dom_sf"/>
</dbReference>
<reference evidence="12 13" key="1">
    <citation type="submission" date="2018-06" db="EMBL/GenBank/DDBJ databases">
        <authorList>
            <consortium name="Pathogen Informatics"/>
            <person name="Doyle S."/>
        </authorList>
    </citation>
    <scope>NUCLEOTIDE SEQUENCE [LARGE SCALE GENOMIC DNA]</scope>
    <source>
        <strain evidence="12 13">NCTC10343</strain>
    </source>
</reference>
<dbReference type="InterPro" id="IPR006685">
    <property type="entry name" value="MscS_channel_2nd"/>
</dbReference>
<dbReference type="PANTHER" id="PTHR30460">
    <property type="entry name" value="MODERATE CONDUCTANCE MECHANOSENSITIVE CHANNEL YBIO"/>
    <property type="match status" value="1"/>
</dbReference>
<dbReference type="GO" id="GO:0005886">
    <property type="term" value="C:plasma membrane"/>
    <property type="evidence" value="ECO:0007669"/>
    <property type="project" value="UniProtKB-SubCell"/>
</dbReference>
<feature type="domain" description="Mechanosensitive ion channel transmembrane helices 2/3" evidence="11">
    <location>
        <begin position="110"/>
        <end position="151"/>
    </location>
</feature>
<keyword evidence="4 9" id="KW-0812">Transmembrane</keyword>
<keyword evidence="3" id="KW-1003">Cell membrane</keyword>
<feature type="compositionally biased region" description="Basic and acidic residues" evidence="8">
    <location>
        <begin position="321"/>
        <end position="332"/>
    </location>
</feature>
<evidence type="ECO:0000256" key="3">
    <source>
        <dbReference type="ARBA" id="ARBA00022475"/>
    </source>
</evidence>
<dbReference type="InterPro" id="IPR045276">
    <property type="entry name" value="YbiO_bact"/>
</dbReference>
<evidence type="ECO:0000259" key="11">
    <source>
        <dbReference type="Pfam" id="PF21088"/>
    </source>
</evidence>
<evidence type="ECO:0000256" key="9">
    <source>
        <dbReference type="SAM" id="Phobius"/>
    </source>
</evidence>
<dbReference type="SUPFAM" id="SSF82861">
    <property type="entry name" value="Mechanosensitive channel protein MscS (YggB), transmembrane region"/>
    <property type="match status" value="1"/>
</dbReference>
<dbReference type="EMBL" id="UGSC01000001">
    <property type="protein sequence ID" value="SUA72597.1"/>
    <property type="molecule type" value="Genomic_DNA"/>
</dbReference>
<dbReference type="GO" id="GO:0008381">
    <property type="term" value="F:mechanosensitive monoatomic ion channel activity"/>
    <property type="evidence" value="ECO:0007669"/>
    <property type="project" value="InterPro"/>
</dbReference>
<evidence type="ECO:0000256" key="6">
    <source>
        <dbReference type="ARBA" id="ARBA00023136"/>
    </source>
</evidence>
<comment type="similarity">
    <text evidence="2">Belongs to the MscS (TC 1.A.23) family.</text>
</comment>
<gene>
    <name evidence="12" type="primary">mcsBUsg</name>
    <name evidence="12" type="ORF">NCTC10343_05558</name>
</gene>
<comment type="subcellular location">
    <subcellularLocation>
        <location evidence="1">Cell membrane</location>
        <topology evidence="1">Multi-pass membrane protein</topology>
    </subcellularLocation>
</comment>
<evidence type="ECO:0000256" key="5">
    <source>
        <dbReference type="ARBA" id="ARBA00022989"/>
    </source>
</evidence>
<dbReference type="Proteomes" id="UP000254400">
    <property type="component" value="Unassembled WGS sequence"/>
</dbReference>
<dbReference type="AlphaFoldDB" id="A0A378Y896"/>
<sequence length="332" mass="36960">MWEIERVVPWFEEEYSMTFIHWLAGNLDTDDVVQGAIHWKDAVWKWLTDSAMWSTFLFVVLKIVIIFIITRIFIRVINKIIDKSMEQKGDNGRFRLNTRRLTTVGELLKNVTNIVFNFILIMLVLSQMGINLGPLIAGAGVLGLAVGFGAQSLVKDVITGFFIIFEDQFAVGDVIQTGTFKGTVEMIGLRTTRLVSWKGEVYILPNGSITTVTNFSMSNALAVVDVPMKAERSLEEAVSLVKQAIQGIEESNAQILNMPDVLGVQSMTTSEYIVRVVAECMPNTGALVERDIQNNIKRALEDEEHRQAALETAITLEKEDESGRKGGEKGGA</sequence>
<feature type="region of interest" description="Disordered" evidence="8">
    <location>
        <begin position="313"/>
        <end position="332"/>
    </location>
</feature>
<dbReference type="Gene3D" id="1.10.287.1260">
    <property type="match status" value="1"/>
</dbReference>
<name>A0A378Y896_PAEPO</name>
<accession>A0A378Y896</accession>
<feature type="transmembrane region" description="Helical" evidence="9">
    <location>
        <begin position="51"/>
        <end position="74"/>
    </location>
</feature>
<evidence type="ECO:0000259" key="10">
    <source>
        <dbReference type="Pfam" id="PF00924"/>
    </source>
</evidence>
<dbReference type="FunFam" id="1.10.287.1260:FF:000005">
    <property type="entry name" value="Mechanosensitive ion channel family protein"/>
    <property type="match status" value="1"/>
</dbReference>
<feature type="transmembrane region" description="Helical" evidence="9">
    <location>
        <begin position="107"/>
        <end position="126"/>
    </location>
</feature>
<dbReference type="InterPro" id="IPR023408">
    <property type="entry name" value="MscS_beta-dom_sf"/>
</dbReference>
<evidence type="ECO:0000256" key="1">
    <source>
        <dbReference type="ARBA" id="ARBA00004651"/>
    </source>
</evidence>
<dbReference type="FunFam" id="2.30.30.60:FF:000001">
    <property type="entry name" value="MscS Mechanosensitive ion channel"/>
    <property type="match status" value="1"/>
</dbReference>
<evidence type="ECO:0000313" key="13">
    <source>
        <dbReference type="Proteomes" id="UP000254400"/>
    </source>
</evidence>
<feature type="transmembrane region" description="Helical" evidence="9">
    <location>
        <begin position="132"/>
        <end position="154"/>
    </location>
</feature>
<organism evidence="12 13">
    <name type="scientific">Paenibacillus polymyxa</name>
    <name type="common">Bacillus polymyxa</name>
    <dbReference type="NCBI Taxonomy" id="1406"/>
    <lineage>
        <taxon>Bacteria</taxon>
        <taxon>Bacillati</taxon>
        <taxon>Bacillota</taxon>
        <taxon>Bacilli</taxon>
        <taxon>Bacillales</taxon>
        <taxon>Paenibacillaceae</taxon>
        <taxon>Paenibacillus</taxon>
    </lineage>
</organism>
<evidence type="ECO:0000256" key="8">
    <source>
        <dbReference type="SAM" id="MobiDB-lite"/>
    </source>
</evidence>
<protein>
    <submittedName>
        <fullName evidence="12">Putative mscS family protein</fullName>
    </submittedName>
</protein>
<dbReference type="Pfam" id="PF21088">
    <property type="entry name" value="MS_channel_1st"/>
    <property type="match status" value="1"/>
</dbReference>